<accession>A0A1A9WF59</accession>
<reference evidence="3" key="1">
    <citation type="submission" date="2014-03" db="EMBL/GenBank/DDBJ databases">
        <authorList>
            <person name="Aksoy S."/>
            <person name="Warren W."/>
            <person name="Wilson R.K."/>
        </authorList>
    </citation>
    <scope>NUCLEOTIDE SEQUENCE [LARGE SCALE GENOMIC DNA]</scope>
    <source>
        <strain evidence="3">IAEA</strain>
    </source>
</reference>
<protein>
    <submittedName>
        <fullName evidence="2">Uncharacterized protein</fullName>
    </submittedName>
</protein>
<dbReference type="AlphaFoldDB" id="A0A1A9WF59"/>
<name>A0A1A9WF59_9MUSC</name>
<sequence length="85" mass="9261">MDHTNNNPQSQLEAEAEPRRQHPSDVGRGSLNHLATDGNLLPLPAYPIFPRAPGSYSVVSPQGNGPPELNLPLEPDPDHLKPRNL</sequence>
<feature type="compositionally biased region" description="Polar residues" evidence="1">
    <location>
        <begin position="1"/>
        <end position="12"/>
    </location>
</feature>
<dbReference type="Proteomes" id="UP000091820">
    <property type="component" value="Unassembled WGS sequence"/>
</dbReference>
<feature type="compositionally biased region" description="Low complexity" evidence="1">
    <location>
        <begin position="63"/>
        <end position="73"/>
    </location>
</feature>
<feature type="region of interest" description="Disordered" evidence="1">
    <location>
        <begin position="1"/>
        <end position="85"/>
    </location>
</feature>
<reference evidence="2" key="2">
    <citation type="submission" date="2020-05" db="UniProtKB">
        <authorList>
            <consortium name="EnsemblMetazoa"/>
        </authorList>
    </citation>
    <scope>IDENTIFICATION</scope>
    <source>
        <strain evidence="2">IAEA</strain>
    </source>
</reference>
<feature type="compositionally biased region" description="Basic and acidic residues" evidence="1">
    <location>
        <begin position="16"/>
        <end position="25"/>
    </location>
</feature>
<dbReference type="VEuPathDB" id="VectorBase:GBRI017355"/>
<organism evidence="2 3">
    <name type="scientific">Glossina brevipalpis</name>
    <dbReference type="NCBI Taxonomy" id="37001"/>
    <lineage>
        <taxon>Eukaryota</taxon>
        <taxon>Metazoa</taxon>
        <taxon>Ecdysozoa</taxon>
        <taxon>Arthropoda</taxon>
        <taxon>Hexapoda</taxon>
        <taxon>Insecta</taxon>
        <taxon>Pterygota</taxon>
        <taxon>Neoptera</taxon>
        <taxon>Endopterygota</taxon>
        <taxon>Diptera</taxon>
        <taxon>Brachycera</taxon>
        <taxon>Muscomorpha</taxon>
        <taxon>Hippoboscoidea</taxon>
        <taxon>Glossinidae</taxon>
        <taxon>Glossina</taxon>
    </lineage>
</organism>
<evidence type="ECO:0000256" key="1">
    <source>
        <dbReference type="SAM" id="MobiDB-lite"/>
    </source>
</evidence>
<evidence type="ECO:0000313" key="2">
    <source>
        <dbReference type="EnsemblMetazoa" id="GBRI017355-PA"/>
    </source>
</evidence>
<feature type="compositionally biased region" description="Basic and acidic residues" evidence="1">
    <location>
        <begin position="76"/>
        <end position="85"/>
    </location>
</feature>
<proteinExistence type="predicted"/>
<dbReference type="EnsemblMetazoa" id="GBRI017355-RA">
    <property type="protein sequence ID" value="GBRI017355-PA"/>
    <property type="gene ID" value="GBRI017355"/>
</dbReference>
<evidence type="ECO:0000313" key="3">
    <source>
        <dbReference type="Proteomes" id="UP000091820"/>
    </source>
</evidence>
<keyword evidence="3" id="KW-1185">Reference proteome</keyword>